<dbReference type="Proteomes" id="UP000001362">
    <property type="component" value="Chromosome"/>
</dbReference>
<proteinExistence type="predicted"/>
<dbReference type="KEGG" id="afr:AFE_1052"/>
<evidence type="ECO:0000313" key="2">
    <source>
        <dbReference type="Proteomes" id="UP000001362"/>
    </source>
</evidence>
<sequence>MAQHADGWRQKGASKMLKQQFVLDVADEIVVDLFAGGGGMSTAMTGGSSARAIRYGFAGIRCRHRLLRR</sequence>
<evidence type="ECO:0000313" key="1">
    <source>
        <dbReference type="EMBL" id="ACK78213.1"/>
    </source>
</evidence>
<dbReference type="HOGENOM" id="CLU_2766442_0_0_6"/>
<dbReference type="PaxDb" id="243159-AFE_1052"/>
<reference evidence="1 2" key="1">
    <citation type="journal article" date="2008" name="BMC Genomics">
        <title>Acidithiobacillus ferrooxidans metabolism: from genome sequence to industrial applications.</title>
        <authorList>
            <person name="Valdes J."/>
            <person name="Pedroso I."/>
            <person name="Quatrini R."/>
            <person name="Dodson R.J."/>
            <person name="Tettelin H."/>
            <person name="Blake R.II."/>
            <person name="Eisen J.A."/>
            <person name="Holmes D.S."/>
        </authorList>
    </citation>
    <scope>NUCLEOTIDE SEQUENCE [LARGE SCALE GENOMIC DNA]</scope>
    <source>
        <strain evidence="2">ATCC 23270 / DSM 14882 / CIP 104768 / NCIMB 8455</strain>
    </source>
</reference>
<dbReference type="STRING" id="243159.AFE_1052"/>
<keyword evidence="2" id="KW-1185">Reference proteome</keyword>
<dbReference type="AlphaFoldDB" id="B7J800"/>
<evidence type="ECO:0008006" key="3">
    <source>
        <dbReference type="Google" id="ProtNLM"/>
    </source>
</evidence>
<dbReference type="EMBL" id="CP001219">
    <property type="protein sequence ID" value="ACK78213.1"/>
    <property type="molecule type" value="Genomic_DNA"/>
</dbReference>
<accession>B7J800</accession>
<name>B7J800_ACIF2</name>
<organism evidence="1 2">
    <name type="scientific">Acidithiobacillus ferrooxidans (strain ATCC 23270 / DSM 14882 / CIP 104768 / NCIMB 8455)</name>
    <name type="common">Ferrobacillus ferrooxidans (strain ATCC 23270)</name>
    <dbReference type="NCBI Taxonomy" id="243159"/>
    <lineage>
        <taxon>Bacteria</taxon>
        <taxon>Pseudomonadati</taxon>
        <taxon>Pseudomonadota</taxon>
        <taxon>Acidithiobacillia</taxon>
        <taxon>Acidithiobacillales</taxon>
        <taxon>Acidithiobacillaceae</taxon>
        <taxon>Acidithiobacillus</taxon>
    </lineage>
</organism>
<gene>
    <name evidence="1" type="ordered locus">AFE_1052</name>
</gene>
<protein>
    <recommendedName>
        <fullName evidence="3">DNA (cytosine-5-)-methyltransferase</fullName>
    </recommendedName>
</protein>